<comment type="caution">
    <text evidence="2">The sequence shown here is derived from an EMBL/GenBank/DDBJ whole genome shotgun (WGS) entry which is preliminary data.</text>
</comment>
<gene>
    <name evidence="2" type="ORF">HAX54_020190</name>
</gene>
<evidence type="ECO:0000313" key="2">
    <source>
        <dbReference type="EMBL" id="MCD9561190.1"/>
    </source>
</evidence>
<feature type="region of interest" description="Disordered" evidence="1">
    <location>
        <begin position="1"/>
        <end position="27"/>
    </location>
</feature>
<evidence type="ECO:0000256" key="1">
    <source>
        <dbReference type="SAM" id="MobiDB-lite"/>
    </source>
</evidence>
<protein>
    <submittedName>
        <fullName evidence="2">Uncharacterized protein</fullName>
    </submittedName>
</protein>
<dbReference type="Proteomes" id="UP000823775">
    <property type="component" value="Unassembled WGS sequence"/>
</dbReference>
<reference evidence="2 3" key="1">
    <citation type="journal article" date="2021" name="BMC Genomics">
        <title>Datura genome reveals duplications of psychoactive alkaloid biosynthetic genes and high mutation rate following tissue culture.</title>
        <authorList>
            <person name="Rajewski A."/>
            <person name="Carter-House D."/>
            <person name="Stajich J."/>
            <person name="Litt A."/>
        </authorList>
    </citation>
    <scope>NUCLEOTIDE SEQUENCE [LARGE SCALE GENOMIC DNA]</scope>
    <source>
        <strain evidence="2">AR-01</strain>
    </source>
</reference>
<keyword evidence="3" id="KW-1185">Reference proteome</keyword>
<dbReference type="EMBL" id="JACEIK010002441">
    <property type="protein sequence ID" value="MCD9561190.1"/>
    <property type="molecule type" value="Genomic_DNA"/>
</dbReference>
<proteinExistence type="predicted"/>
<name>A0ABS8URD1_DATST</name>
<evidence type="ECO:0000313" key="3">
    <source>
        <dbReference type="Proteomes" id="UP000823775"/>
    </source>
</evidence>
<sequence length="233" mass="25607">MGLANLLTRPEIGENNNVSGGARATNVGDINTDYEVEKDLGETENLEDINLEVGEEFGEVSEKVDVDVDIVDETEQYVEGHLDGVETDVESSPDLEEEAGIDRGFEDIERNKVARYTGRLGGDEDYIDSSEEDSDDSKDELNHEVVAGVVLPGRRKSTKLRYDNECGVSTFELGMIFESGTSSERVVIARSNIINTAPTNNIGFKPPGLRWMGREAIGTSQLQQMRNSRSGNL</sequence>
<organism evidence="2 3">
    <name type="scientific">Datura stramonium</name>
    <name type="common">Jimsonweed</name>
    <name type="synonym">Common thornapple</name>
    <dbReference type="NCBI Taxonomy" id="4076"/>
    <lineage>
        <taxon>Eukaryota</taxon>
        <taxon>Viridiplantae</taxon>
        <taxon>Streptophyta</taxon>
        <taxon>Embryophyta</taxon>
        <taxon>Tracheophyta</taxon>
        <taxon>Spermatophyta</taxon>
        <taxon>Magnoliopsida</taxon>
        <taxon>eudicotyledons</taxon>
        <taxon>Gunneridae</taxon>
        <taxon>Pentapetalae</taxon>
        <taxon>asterids</taxon>
        <taxon>lamiids</taxon>
        <taxon>Solanales</taxon>
        <taxon>Solanaceae</taxon>
        <taxon>Solanoideae</taxon>
        <taxon>Datureae</taxon>
        <taxon>Datura</taxon>
    </lineage>
</organism>
<accession>A0ABS8URD1</accession>